<organism evidence="2 3">
    <name type="scientific">Cotesia congregata</name>
    <name type="common">Parasitoid wasp</name>
    <name type="synonym">Apanteles congregatus</name>
    <dbReference type="NCBI Taxonomy" id="51543"/>
    <lineage>
        <taxon>Eukaryota</taxon>
        <taxon>Metazoa</taxon>
        <taxon>Ecdysozoa</taxon>
        <taxon>Arthropoda</taxon>
        <taxon>Hexapoda</taxon>
        <taxon>Insecta</taxon>
        <taxon>Pterygota</taxon>
        <taxon>Neoptera</taxon>
        <taxon>Endopterygota</taxon>
        <taxon>Hymenoptera</taxon>
        <taxon>Apocrita</taxon>
        <taxon>Ichneumonoidea</taxon>
        <taxon>Braconidae</taxon>
        <taxon>Microgastrinae</taxon>
        <taxon>Cotesia</taxon>
    </lineage>
</organism>
<evidence type="ECO:0000313" key="3">
    <source>
        <dbReference type="Proteomes" id="UP000786811"/>
    </source>
</evidence>
<keyword evidence="3" id="KW-1185">Reference proteome</keyword>
<sequence length="247" mass="28301">MPIINELKKNVLSNSNSETFLSYLMNVWFSYPEKVLTWNILWDQQWIVEFFNQNLSRVLNYLQNQTLKQFITNIPVMLKETIKTLSQPEFTENRSQVTADEIPKKIVQFIHKLHNQISDEKLSIKFFYDGMIKNTLIQDTIEIASSRRPSVQIQSDIVNERTQMSSNIGNNVVAVESVISSQLRSESTTSLETGSTNNNSINENPSIVIHDDDSETEEPGSSMNTTLDDEIIVISDDGVTENNFTER</sequence>
<evidence type="ECO:0000313" key="2">
    <source>
        <dbReference type="EMBL" id="CAG5073406.1"/>
    </source>
</evidence>
<feature type="compositionally biased region" description="Low complexity" evidence="1">
    <location>
        <begin position="184"/>
        <end position="200"/>
    </location>
</feature>
<comment type="caution">
    <text evidence="2">The sequence shown here is derived from an EMBL/GenBank/DDBJ whole genome shotgun (WGS) entry which is preliminary data.</text>
</comment>
<name>A0A8J2EA55_COTCN</name>
<dbReference type="AlphaFoldDB" id="A0A8J2EA55"/>
<accession>A0A8J2EA55</accession>
<proteinExistence type="predicted"/>
<evidence type="ECO:0000256" key="1">
    <source>
        <dbReference type="SAM" id="MobiDB-lite"/>
    </source>
</evidence>
<reference evidence="2" key="1">
    <citation type="submission" date="2021-04" db="EMBL/GenBank/DDBJ databases">
        <authorList>
            <person name="Chebbi M.A.C M."/>
        </authorList>
    </citation>
    <scope>NUCLEOTIDE SEQUENCE</scope>
</reference>
<protein>
    <submittedName>
        <fullName evidence="2">Uncharacterized protein</fullName>
    </submittedName>
</protein>
<dbReference type="Proteomes" id="UP000786811">
    <property type="component" value="Unassembled WGS sequence"/>
</dbReference>
<dbReference type="OrthoDB" id="10347156at2759"/>
<gene>
    <name evidence="2" type="ORF">HICCMSTLAB_LOCUS349</name>
</gene>
<dbReference type="EMBL" id="CAJNRD030001114">
    <property type="protein sequence ID" value="CAG5073406.1"/>
    <property type="molecule type" value="Genomic_DNA"/>
</dbReference>
<feature type="region of interest" description="Disordered" evidence="1">
    <location>
        <begin position="184"/>
        <end position="228"/>
    </location>
</feature>